<accession>A0A8T2SF71</accession>
<sequence length="228" mass="26766">MIVSFRNPTLLVTWHRCTLYREGGKEVAEINGLHLALASDEKEEPYLKIIRLLTPERSCSVSASIKYLLLCFTWLIHYGEPISYMDISFLPCEIHLHIFFSNMRMQTYFQCHLCTTLCTSIIWLLVMGLDTAIYMWQDLPNAMKKFPRLCSCSHTSNMHLQMYSLMKQKPKDINNKEEDPTKDPIDGSKRNQQRTQSKRRWQMVHKHYLPHDVNPCTCLGIPYVPRSH</sequence>
<dbReference type="Proteomes" id="UP000825935">
    <property type="component" value="Chromosome 20"/>
</dbReference>
<dbReference type="EMBL" id="CM035425">
    <property type="protein sequence ID" value="KAH7331786.1"/>
    <property type="molecule type" value="Genomic_DNA"/>
</dbReference>
<comment type="caution">
    <text evidence="3">The sequence shown here is derived from an EMBL/GenBank/DDBJ whole genome shotgun (WGS) entry which is preliminary data.</text>
</comment>
<evidence type="ECO:0000313" key="4">
    <source>
        <dbReference type="Proteomes" id="UP000825935"/>
    </source>
</evidence>
<feature type="transmembrane region" description="Helical" evidence="2">
    <location>
        <begin position="112"/>
        <end position="136"/>
    </location>
</feature>
<feature type="compositionally biased region" description="Basic and acidic residues" evidence="1">
    <location>
        <begin position="172"/>
        <end position="189"/>
    </location>
</feature>
<evidence type="ECO:0000313" key="3">
    <source>
        <dbReference type="EMBL" id="KAH7331786.1"/>
    </source>
</evidence>
<reference evidence="3" key="1">
    <citation type="submission" date="2021-08" db="EMBL/GenBank/DDBJ databases">
        <title>WGS assembly of Ceratopteris richardii.</title>
        <authorList>
            <person name="Marchant D.B."/>
            <person name="Chen G."/>
            <person name="Jenkins J."/>
            <person name="Shu S."/>
            <person name="Leebens-Mack J."/>
            <person name="Grimwood J."/>
            <person name="Schmutz J."/>
            <person name="Soltis P."/>
            <person name="Soltis D."/>
            <person name="Chen Z.-H."/>
        </authorList>
    </citation>
    <scope>NUCLEOTIDE SEQUENCE</scope>
    <source>
        <strain evidence="3">Whitten #5841</strain>
        <tissue evidence="3">Leaf</tissue>
    </source>
</reference>
<protein>
    <submittedName>
        <fullName evidence="3">Uncharacterized protein</fullName>
    </submittedName>
</protein>
<keyword evidence="2" id="KW-0812">Transmembrane</keyword>
<feature type="region of interest" description="Disordered" evidence="1">
    <location>
        <begin position="172"/>
        <end position="201"/>
    </location>
</feature>
<keyword evidence="2" id="KW-0472">Membrane</keyword>
<keyword evidence="4" id="KW-1185">Reference proteome</keyword>
<evidence type="ECO:0000256" key="2">
    <source>
        <dbReference type="SAM" id="Phobius"/>
    </source>
</evidence>
<proteinExistence type="predicted"/>
<dbReference type="AlphaFoldDB" id="A0A8T2SF71"/>
<keyword evidence="2" id="KW-1133">Transmembrane helix</keyword>
<evidence type="ECO:0000256" key="1">
    <source>
        <dbReference type="SAM" id="MobiDB-lite"/>
    </source>
</evidence>
<name>A0A8T2SF71_CERRI</name>
<gene>
    <name evidence="3" type="ORF">KP509_20G050600</name>
</gene>
<organism evidence="3 4">
    <name type="scientific">Ceratopteris richardii</name>
    <name type="common">Triangle waterfern</name>
    <dbReference type="NCBI Taxonomy" id="49495"/>
    <lineage>
        <taxon>Eukaryota</taxon>
        <taxon>Viridiplantae</taxon>
        <taxon>Streptophyta</taxon>
        <taxon>Embryophyta</taxon>
        <taxon>Tracheophyta</taxon>
        <taxon>Polypodiopsida</taxon>
        <taxon>Polypodiidae</taxon>
        <taxon>Polypodiales</taxon>
        <taxon>Pteridineae</taxon>
        <taxon>Pteridaceae</taxon>
        <taxon>Parkerioideae</taxon>
        <taxon>Ceratopteris</taxon>
    </lineage>
</organism>